<dbReference type="AlphaFoldDB" id="A0E7D0"/>
<reference evidence="1 2" key="1">
    <citation type="journal article" date="2006" name="Nature">
        <title>Global trends of whole-genome duplications revealed by the ciliate Paramecium tetraurelia.</title>
        <authorList>
            <consortium name="Genoscope"/>
            <person name="Aury J.-M."/>
            <person name="Jaillon O."/>
            <person name="Duret L."/>
            <person name="Noel B."/>
            <person name="Jubin C."/>
            <person name="Porcel B.M."/>
            <person name="Segurens B."/>
            <person name="Daubin V."/>
            <person name="Anthouard V."/>
            <person name="Aiach N."/>
            <person name="Arnaiz O."/>
            <person name="Billaut A."/>
            <person name="Beisson J."/>
            <person name="Blanc I."/>
            <person name="Bouhouche K."/>
            <person name="Camara F."/>
            <person name="Duharcourt S."/>
            <person name="Guigo R."/>
            <person name="Gogendeau D."/>
            <person name="Katinka M."/>
            <person name="Keller A.-M."/>
            <person name="Kissmehl R."/>
            <person name="Klotz C."/>
            <person name="Koll F."/>
            <person name="Le Moue A."/>
            <person name="Lepere C."/>
            <person name="Malinsky S."/>
            <person name="Nowacki M."/>
            <person name="Nowak J.K."/>
            <person name="Plattner H."/>
            <person name="Poulain J."/>
            <person name="Ruiz F."/>
            <person name="Serrano V."/>
            <person name="Zagulski M."/>
            <person name="Dessen P."/>
            <person name="Betermier M."/>
            <person name="Weissenbach J."/>
            <person name="Scarpelli C."/>
            <person name="Schachter V."/>
            <person name="Sperling L."/>
            <person name="Meyer E."/>
            <person name="Cohen J."/>
            <person name="Wincker P."/>
        </authorList>
    </citation>
    <scope>NUCLEOTIDE SEQUENCE [LARGE SCALE GENOMIC DNA]</scope>
    <source>
        <strain evidence="1 2">Stock d4-2</strain>
    </source>
</reference>
<sequence>MIIKDESSFGKDFKELDAKNTRLRQQYQGLSEVLQFNVSNAFHHAFQDNGFY</sequence>
<evidence type="ECO:0000313" key="1">
    <source>
        <dbReference type="EMBL" id="CAK91197.1"/>
    </source>
</evidence>
<name>A0E7D0_PARTE</name>
<dbReference type="Proteomes" id="UP000000600">
    <property type="component" value="Unassembled WGS sequence"/>
</dbReference>
<gene>
    <name evidence="1" type="ORF">GSPATT00023925001</name>
</gene>
<dbReference type="GeneID" id="5044400"/>
<keyword evidence="2" id="KW-1185">Reference proteome</keyword>
<evidence type="ECO:0000313" key="2">
    <source>
        <dbReference type="Proteomes" id="UP000000600"/>
    </source>
</evidence>
<dbReference type="InParanoid" id="A0E7D0"/>
<dbReference type="HOGENOM" id="CLU_3091450_0_0_1"/>
<organism evidence="1 2">
    <name type="scientific">Paramecium tetraurelia</name>
    <dbReference type="NCBI Taxonomy" id="5888"/>
    <lineage>
        <taxon>Eukaryota</taxon>
        <taxon>Sar</taxon>
        <taxon>Alveolata</taxon>
        <taxon>Ciliophora</taxon>
        <taxon>Intramacronucleata</taxon>
        <taxon>Oligohymenophorea</taxon>
        <taxon>Peniculida</taxon>
        <taxon>Parameciidae</taxon>
        <taxon>Paramecium</taxon>
    </lineage>
</organism>
<dbReference type="EMBL" id="CT868662">
    <property type="protein sequence ID" value="CAK91197.1"/>
    <property type="molecule type" value="Genomic_DNA"/>
</dbReference>
<dbReference type="KEGG" id="ptm:GSPATT00023925001"/>
<protein>
    <submittedName>
        <fullName evidence="1">Uncharacterized protein</fullName>
    </submittedName>
</protein>
<dbReference type="RefSeq" id="XP_001458594.1">
    <property type="nucleotide sequence ID" value="XM_001458557.1"/>
</dbReference>
<accession>A0E7D0</accession>
<proteinExistence type="predicted"/>